<dbReference type="NCBIfam" id="TIGR01395">
    <property type="entry name" value="FlgC"/>
    <property type="match status" value="1"/>
</dbReference>
<evidence type="ECO:0000259" key="7">
    <source>
        <dbReference type="Pfam" id="PF06429"/>
    </source>
</evidence>
<dbReference type="GO" id="GO:0030694">
    <property type="term" value="C:bacterial-type flagellum basal body, rod"/>
    <property type="evidence" value="ECO:0007669"/>
    <property type="project" value="InterPro"/>
</dbReference>
<proteinExistence type="inferred from homology"/>
<comment type="similarity">
    <text evidence="2">Belongs to the flagella basal body rod proteins family.</text>
</comment>
<dbReference type="EMBL" id="FPHK01000008">
    <property type="protein sequence ID" value="SFV53644.1"/>
    <property type="molecule type" value="Genomic_DNA"/>
</dbReference>
<evidence type="ECO:0000256" key="3">
    <source>
        <dbReference type="ARBA" id="ARBA00017941"/>
    </source>
</evidence>
<dbReference type="Pfam" id="PF00460">
    <property type="entry name" value="Flg_bb_rod"/>
    <property type="match status" value="1"/>
</dbReference>
<dbReference type="InterPro" id="IPR006299">
    <property type="entry name" value="FlgC"/>
</dbReference>
<dbReference type="PANTHER" id="PTHR30435">
    <property type="entry name" value="FLAGELLAR PROTEIN"/>
    <property type="match status" value="1"/>
</dbReference>
<organism evidence="8">
    <name type="scientific">hydrothermal vent metagenome</name>
    <dbReference type="NCBI Taxonomy" id="652676"/>
    <lineage>
        <taxon>unclassified sequences</taxon>
        <taxon>metagenomes</taxon>
        <taxon>ecological metagenomes</taxon>
    </lineage>
</organism>
<evidence type="ECO:0000256" key="2">
    <source>
        <dbReference type="ARBA" id="ARBA00009677"/>
    </source>
</evidence>
<keyword evidence="4" id="KW-0975">Bacterial flagellum</keyword>
<comment type="subunit">
    <text evidence="5">The basal body constitutes a major portion of the flagellar organelle and consists of four rings (L,P,S, and M) mounted on a central rod. The rod consists of about 26 subunits of FlgG in the distal portion, and FlgB, FlgC and FlgF are thought to build up the proximal portion of the rod with about 6 subunits each.</text>
</comment>
<feature type="domain" description="Flagellar basal body rod protein N-terminal" evidence="6">
    <location>
        <begin position="13"/>
        <end position="35"/>
    </location>
</feature>
<dbReference type="InterPro" id="IPR001444">
    <property type="entry name" value="Flag_bb_rod_N"/>
</dbReference>
<evidence type="ECO:0000313" key="8">
    <source>
        <dbReference type="EMBL" id="SFV53644.1"/>
    </source>
</evidence>
<evidence type="ECO:0000259" key="6">
    <source>
        <dbReference type="Pfam" id="PF00460"/>
    </source>
</evidence>
<dbReference type="GO" id="GO:0071978">
    <property type="term" value="P:bacterial-type flagellum-dependent swarming motility"/>
    <property type="evidence" value="ECO:0007669"/>
    <property type="project" value="TreeGrafter"/>
</dbReference>
<reference evidence="8" key="1">
    <citation type="submission" date="2016-10" db="EMBL/GenBank/DDBJ databases">
        <authorList>
            <person name="de Groot N.N."/>
        </authorList>
    </citation>
    <scope>NUCLEOTIDE SEQUENCE</scope>
</reference>
<feature type="domain" description="Flagellar basal-body/hook protein C-terminal" evidence="7">
    <location>
        <begin position="118"/>
        <end position="162"/>
    </location>
</feature>
<keyword evidence="8" id="KW-0969">Cilium</keyword>
<dbReference type="AlphaFoldDB" id="A0A1W1BJA6"/>
<dbReference type="PANTHER" id="PTHR30435:SF2">
    <property type="entry name" value="FLAGELLAR BASAL-BODY ROD PROTEIN FLGC"/>
    <property type="match status" value="1"/>
</dbReference>
<comment type="subcellular location">
    <subcellularLocation>
        <location evidence="1">Bacterial flagellum basal body</location>
    </subcellularLocation>
</comment>
<keyword evidence="8" id="KW-0966">Cell projection</keyword>
<evidence type="ECO:0000256" key="5">
    <source>
        <dbReference type="ARBA" id="ARBA00025933"/>
    </source>
</evidence>
<name>A0A1W1BJA6_9ZZZZ</name>
<sequence length="164" mass="18150">MSNFLNSFDISGYGLSAQRVRVNTISSNIANAQTTRTAEGGPYRRREVVFKAINFNDVYNNMIDDETNKAAYSDPLDENQFGKKVNPAIMSVIVDKVVRDDSKPLMKYEPHNPDADANGYVAYPNINPVVEMADLVEATRSYQANVAAFQSAKDMANSSISLLQ</sequence>
<dbReference type="Pfam" id="PF06429">
    <property type="entry name" value="Flg_bbr_C"/>
    <property type="match status" value="1"/>
</dbReference>
<evidence type="ECO:0000256" key="1">
    <source>
        <dbReference type="ARBA" id="ARBA00004117"/>
    </source>
</evidence>
<keyword evidence="8" id="KW-0282">Flagellum</keyword>
<evidence type="ECO:0000256" key="4">
    <source>
        <dbReference type="ARBA" id="ARBA00023143"/>
    </source>
</evidence>
<gene>
    <name evidence="8" type="ORF">MNB_SM-6-1272</name>
</gene>
<accession>A0A1W1BJA6</accession>
<protein>
    <recommendedName>
        <fullName evidence="3">Flagellar basal-body rod protein FlgC</fullName>
    </recommendedName>
</protein>
<dbReference type="InterPro" id="IPR010930">
    <property type="entry name" value="Flg_bb/hook_C_dom"/>
</dbReference>